<keyword evidence="6 13" id="KW-0963">Cytoplasm</keyword>
<feature type="binding site" evidence="13">
    <location>
        <position position="61"/>
    </location>
    <ligand>
        <name>(R)-pantoate</name>
        <dbReference type="ChEBI" id="CHEBI:15980"/>
    </ligand>
</feature>
<dbReference type="Gene3D" id="3.30.1300.10">
    <property type="entry name" value="Pantoate-beta-alanine ligase, C-terminal domain"/>
    <property type="match status" value="1"/>
</dbReference>
<dbReference type="InterPro" id="IPR042176">
    <property type="entry name" value="Pantoate_ligase_C"/>
</dbReference>
<dbReference type="GO" id="GO:0005829">
    <property type="term" value="C:cytosol"/>
    <property type="evidence" value="ECO:0007669"/>
    <property type="project" value="TreeGrafter"/>
</dbReference>
<evidence type="ECO:0000256" key="13">
    <source>
        <dbReference type="HAMAP-Rule" id="MF_00158"/>
    </source>
</evidence>
<reference evidence="14 15" key="1">
    <citation type="submission" date="2016-10" db="EMBL/GenBank/DDBJ databases">
        <authorList>
            <person name="de Groot N.N."/>
        </authorList>
    </citation>
    <scope>NUCLEOTIDE SEQUENCE [LARGE SCALE GENOMIC DNA]</scope>
    <source>
        <strain evidence="14 15">CGMCC 1.10210</strain>
    </source>
</reference>
<name>A0A1I1R9P5_9HYPH</name>
<keyword evidence="8 13" id="KW-0566">Pantothenate biosynthesis</keyword>
<evidence type="ECO:0000256" key="5">
    <source>
        <dbReference type="ARBA" id="ARBA00014155"/>
    </source>
</evidence>
<feature type="active site" description="Proton donor" evidence="13">
    <location>
        <position position="37"/>
    </location>
</feature>
<keyword evidence="7 13" id="KW-0436">Ligase</keyword>
<evidence type="ECO:0000256" key="8">
    <source>
        <dbReference type="ARBA" id="ARBA00022655"/>
    </source>
</evidence>
<evidence type="ECO:0000256" key="7">
    <source>
        <dbReference type="ARBA" id="ARBA00022598"/>
    </source>
</evidence>
<feature type="binding site" evidence="13">
    <location>
        <begin position="147"/>
        <end position="150"/>
    </location>
    <ligand>
        <name>ATP</name>
        <dbReference type="ChEBI" id="CHEBI:30616"/>
    </ligand>
</feature>
<dbReference type="EMBL" id="FOMB01000039">
    <property type="protein sequence ID" value="SFD31015.1"/>
    <property type="molecule type" value="Genomic_DNA"/>
</dbReference>
<dbReference type="HAMAP" id="MF_00158">
    <property type="entry name" value="PanC"/>
    <property type="match status" value="1"/>
</dbReference>
<evidence type="ECO:0000256" key="10">
    <source>
        <dbReference type="ARBA" id="ARBA00022840"/>
    </source>
</evidence>
<dbReference type="STRING" id="728005.SAMN04488059_1396"/>
<dbReference type="UniPathway" id="UPA00028">
    <property type="reaction ID" value="UER00005"/>
</dbReference>
<proteinExistence type="inferred from homology"/>
<dbReference type="OrthoDB" id="9773087at2"/>
<evidence type="ECO:0000256" key="6">
    <source>
        <dbReference type="ARBA" id="ARBA00022490"/>
    </source>
</evidence>
<dbReference type="InterPro" id="IPR003721">
    <property type="entry name" value="Pantoate_ligase"/>
</dbReference>
<accession>A0A1I1R9P5</accession>
<feature type="binding site" evidence="13">
    <location>
        <begin position="184"/>
        <end position="187"/>
    </location>
    <ligand>
        <name>ATP</name>
        <dbReference type="ChEBI" id="CHEBI:30616"/>
    </ligand>
</feature>
<dbReference type="Gene3D" id="3.40.50.620">
    <property type="entry name" value="HUPs"/>
    <property type="match status" value="1"/>
</dbReference>
<dbReference type="Pfam" id="PF02569">
    <property type="entry name" value="Pantoate_ligase"/>
    <property type="match status" value="1"/>
</dbReference>
<evidence type="ECO:0000256" key="4">
    <source>
        <dbReference type="ARBA" id="ARBA00012219"/>
    </source>
</evidence>
<organism evidence="14 15">
    <name type="scientific">Devosia psychrophila</name>
    <dbReference type="NCBI Taxonomy" id="728005"/>
    <lineage>
        <taxon>Bacteria</taxon>
        <taxon>Pseudomonadati</taxon>
        <taxon>Pseudomonadota</taxon>
        <taxon>Alphaproteobacteria</taxon>
        <taxon>Hyphomicrobiales</taxon>
        <taxon>Devosiaceae</taxon>
        <taxon>Devosia</taxon>
    </lineage>
</organism>
<comment type="pathway">
    <text evidence="2 13">Cofactor biosynthesis; (R)-pantothenate biosynthesis; (R)-pantothenate from (R)-pantoate and beta-alanine: step 1/1.</text>
</comment>
<dbReference type="EC" id="6.3.2.1" evidence="4 13"/>
<dbReference type="NCBIfam" id="TIGR00018">
    <property type="entry name" value="panC"/>
    <property type="match status" value="1"/>
</dbReference>
<dbReference type="AlphaFoldDB" id="A0A1I1R9P5"/>
<dbReference type="PANTHER" id="PTHR21299:SF1">
    <property type="entry name" value="PANTOATE--BETA-ALANINE LIGASE"/>
    <property type="match status" value="1"/>
</dbReference>
<gene>
    <name evidence="13" type="primary">panC</name>
    <name evidence="14" type="ORF">SAMN04488059_1396</name>
</gene>
<feature type="binding site" evidence="13">
    <location>
        <position position="176"/>
    </location>
    <ligand>
        <name>ATP</name>
        <dbReference type="ChEBI" id="CHEBI:30616"/>
    </ligand>
</feature>
<protein>
    <recommendedName>
        <fullName evidence="5 13">Pantothenate synthetase</fullName>
        <shortName evidence="13">PS</shortName>
        <ecNumber evidence="4 13">6.3.2.1</ecNumber>
    </recommendedName>
    <alternativeName>
        <fullName evidence="13">Pantoate--beta-alanine ligase</fullName>
    </alternativeName>
    <alternativeName>
        <fullName evidence="13">Pantoate-activating enzyme</fullName>
    </alternativeName>
</protein>
<feature type="binding site" evidence="13">
    <location>
        <begin position="30"/>
        <end position="37"/>
    </location>
    <ligand>
        <name>ATP</name>
        <dbReference type="ChEBI" id="CHEBI:30616"/>
    </ligand>
</feature>
<dbReference type="Proteomes" id="UP000182258">
    <property type="component" value="Unassembled WGS sequence"/>
</dbReference>
<evidence type="ECO:0000256" key="12">
    <source>
        <dbReference type="ARBA" id="ARBA00055042"/>
    </source>
</evidence>
<dbReference type="GO" id="GO:0004592">
    <property type="term" value="F:pantoate-beta-alanine ligase activity"/>
    <property type="evidence" value="ECO:0007669"/>
    <property type="project" value="UniProtKB-UniRule"/>
</dbReference>
<evidence type="ECO:0000313" key="15">
    <source>
        <dbReference type="Proteomes" id="UP000182258"/>
    </source>
</evidence>
<evidence type="ECO:0000256" key="9">
    <source>
        <dbReference type="ARBA" id="ARBA00022741"/>
    </source>
</evidence>
<comment type="similarity">
    <text evidence="3 13">Belongs to the pantothenate synthetase family.</text>
</comment>
<comment type="miscellaneous">
    <text evidence="13">The reaction proceeds by a bi uni uni bi ping pong mechanism.</text>
</comment>
<dbReference type="SUPFAM" id="SSF52374">
    <property type="entry name" value="Nucleotidylyl transferase"/>
    <property type="match status" value="1"/>
</dbReference>
<keyword evidence="9 13" id="KW-0547">Nucleotide-binding</keyword>
<dbReference type="PANTHER" id="PTHR21299">
    <property type="entry name" value="CYTIDYLATE KINASE/PANTOATE-BETA-ALANINE LIGASE"/>
    <property type="match status" value="1"/>
</dbReference>
<feature type="binding site" evidence="13">
    <location>
        <position position="61"/>
    </location>
    <ligand>
        <name>beta-alanine</name>
        <dbReference type="ChEBI" id="CHEBI:57966"/>
    </ligand>
</feature>
<evidence type="ECO:0000256" key="2">
    <source>
        <dbReference type="ARBA" id="ARBA00004990"/>
    </source>
</evidence>
<comment type="subcellular location">
    <subcellularLocation>
        <location evidence="1 13">Cytoplasm</location>
    </subcellularLocation>
</comment>
<evidence type="ECO:0000256" key="1">
    <source>
        <dbReference type="ARBA" id="ARBA00004496"/>
    </source>
</evidence>
<feature type="binding site" evidence="13">
    <location>
        <position position="153"/>
    </location>
    <ligand>
        <name>(R)-pantoate</name>
        <dbReference type="ChEBI" id="CHEBI:15980"/>
    </ligand>
</feature>
<dbReference type="GO" id="GO:0005524">
    <property type="term" value="F:ATP binding"/>
    <property type="evidence" value="ECO:0007669"/>
    <property type="project" value="UniProtKB-KW"/>
</dbReference>
<sequence>MTIILRSVDDVRAWRKGLPTGKKLGFVPTMGALHAGHLSLIELARQRSDITIASIFVNPLQFGPSEDLNRYPRPIEKDTALLQAAGADALFLPEVADLYPAGASTFVIEESVSLPLCGAVRPGHFRGVATIVLKLFNIVQPDVAVFGQKDAQQCAVVERMVRDLNMSIDIVRAPIVREGDGLALSSRNVYLTSEERSAAPTVYASLQMAKAAFESGERRADALKAVGQAVLSAKPGFTVIYWEVCNASSLSMMRTVGPDGALFVVAACIGSVRLIDNIGVN</sequence>
<comment type="catalytic activity">
    <reaction evidence="11 13">
        <text>(R)-pantoate + beta-alanine + ATP = (R)-pantothenate + AMP + diphosphate + H(+)</text>
        <dbReference type="Rhea" id="RHEA:10912"/>
        <dbReference type="ChEBI" id="CHEBI:15378"/>
        <dbReference type="ChEBI" id="CHEBI:15980"/>
        <dbReference type="ChEBI" id="CHEBI:29032"/>
        <dbReference type="ChEBI" id="CHEBI:30616"/>
        <dbReference type="ChEBI" id="CHEBI:33019"/>
        <dbReference type="ChEBI" id="CHEBI:57966"/>
        <dbReference type="ChEBI" id="CHEBI:456215"/>
        <dbReference type="EC" id="6.3.2.1"/>
    </reaction>
</comment>
<dbReference type="RefSeq" id="WP_074797815.1">
    <property type="nucleotide sequence ID" value="NZ_FOMB01000039.1"/>
</dbReference>
<dbReference type="InterPro" id="IPR014729">
    <property type="entry name" value="Rossmann-like_a/b/a_fold"/>
</dbReference>
<dbReference type="GO" id="GO:0015940">
    <property type="term" value="P:pantothenate biosynthetic process"/>
    <property type="evidence" value="ECO:0007669"/>
    <property type="project" value="UniProtKB-UniRule"/>
</dbReference>
<keyword evidence="10 13" id="KW-0067">ATP-binding</keyword>
<evidence type="ECO:0000256" key="3">
    <source>
        <dbReference type="ARBA" id="ARBA00009256"/>
    </source>
</evidence>
<comment type="subunit">
    <text evidence="13">Homodimer.</text>
</comment>
<comment type="function">
    <text evidence="12 13">Catalyzes the condensation of pantoate with beta-alanine in an ATP-dependent reaction via a pantoyl-adenylate intermediate.</text>
</comment>
<dbReference type="FunFam" id="3.40.50.620:FF:000114">
    <property type="entry name" value="Pantothenate synthetase"/>
    <property type="match status" value="1"/>
</dbReference>
<evidence type="ECO:0000313" key="14">
    <source>
        <dbReference type="EMBL" id="SFD31015.1"/>
    </source>
</evidence>
<dbReference type="CDD" id="cd00560">
    <property type="entry name" value="PanC"/>
    <property type="match status" value="1"/>
</dbReference>
<evidence type="ECO:0000256" key="11">
    <source>
        <dbReference type="ARBA" id="ARBA00048258"/>
    </source>
</evidence>